<keyword evidence="1" id="KW-1133">Transmembrane helix</keyword>
<sequence>MKKRLTNNYYLCAFMASLCCGILAFIYFILKGEGLFTLSNDFNAQEISFNMLANNAIKSGEVLWNWNIDIGSSFVETFSFYNLGSPFFWISLVFPAKAFPFLIGWIYILKYAIAGVTSYAYIQRFVKDKRFAVLGSMLYAFSGFQSCNLVFYHFHDVVALFPLLLLGVEVMVEDDKKGVFALAVFINALLNYFFFVGEVIFVIIYFVIRFLLTDVKQVKKIVNAIIEGILGVGMAAVLFVPSIMSILNNPRTSQHLWGANALAFGTRDYLQILKALFFPAEIMSSQSTVFQENWYSVAAYLPMVGILFVIAYMAKQKKDWLTRMLYICLVMALIPVLNNIFVMFTPEVYRRWYYMPILLMALSTSKVLENREKYSLKKPFVGVMLSIGVIYCFIRFFPWSETVPNLIYRKELFNLITVIGGSGCIISMLIYKSKPKRYFHLLTFGISIFCIGTTALNIHLYRFNSQNSAQTVYNDVVVTGQDLEQDILPYRYGFWNTYVNRSMAAYVPSRSSFCSTVSPGIFEFYDALGVGRHTESPQGPEGTNELLSAKYFITGDFWEGRTPEAQYTNGNQTINVYVDDNTLPIGFTYNTYMTKSEFLQLDSSLRALAMLKTLVIDDADENQVKEVLRHYDAGIDGAIEIGSKEVDINKHSIEASEKFDVTSGGFSSVITTDKEKYAFFSVPYSENWQASVNANKVSIININGLIAVRVEEGTNDILFEYIPKELYVGIALSIISFVIWGIWMFTVHHKKEREVIHK</sequence>
<evidence type="ECO:0000313" key="3">
    <source>
        <dbReference type="Proteomes" id="UP000245412"/>
    </source>
</evidence>
<feature type="transmembrane region" description="Helical" evidence="1">
    <location>
        <begin position="9"/>
        <end position="30"/>
    </location>
</feature>
<accession>A0AB73T928</accession>
<feature type="transmembrane region" description="Helical" evidence="1">
    <location>
        <begin position="130"/>
        <end position="154"/>
    </location>
</feature>
<feature type="transmembrane region" description="Helical" evidence="1">
    <location>
        <begin position="438"/>
        <end position="461"/>
    </location>
</feature>
<reference evidence="2 3" key="1">
    <citation type="submission" date="2018-05" db="EMBL/GenBank/DDBJ databases">
        <authorList>
            <person name="Goeker M."/>
            <person name="Huntemann M."/>
            <person name="Clum A."/>
            <person name="Pillay M."/>
            <person name="Palaniappan K."/>
            <person name="Varghese N."/>
            <person name="Mikhailova N."/>
            <person name="Stamatis D."/>
            <person name="Reddy T."/>
            <person name="Daum C."/>
            <person name="Shapiro N."/>
            <person name="Ivanova N."/>
            <person name="Kyrpides N."/>
            <person name="Woyke T."/>
        </authorList>
    </citation>
    <scope>NUCLEOTIDE SEQUENCE [LARGE SCALE GENOMIC DNA]</scope>
    <source>
        <strain evidence="2 3">DSM 26524</strain>
    </source>
</reference>
<name>A0AB73T928_9FIRM</name>
<feature type="transmembrane region" description="Helical" evidence="1">
    <location>
        <begin position="294"/>
        <end position="313"/>
    </location>
</feature>
<comment type="caution">
    <text evidence="2">The sequence shown here is derived from an EMBL/GenBank/DDBJ whole genome shotgun (WGS) entry which is preliminary data.</text>
</comment>
<proteinExistence type="predicted"/>
<feature type="transmembrane region" description="Helical" evidence="1">
    <location>
        <begin position="87"/>
        <end position="109"/>
    </location>
</feature>
<feature type="transmembrane region" description="Helical" evidence="1">
    <location>
        <begin position="380"/>
        <end position="400"/>
    </location>
</feature>
<dbReference type="PANTHER" id="PTHR38454:SF1">
    <property type="entry name" value="INTEGRAL MEMBRANE PROTEIN"/>
    <property type="match status" value="1"/>
</dbReference>
<keyword evidence="1" id="KW-0812">Transmembrane</keyword>
<dbReference type="RefSeq" id="WP_109624105.1">
    <property type="nucleotide sequence ID" value="NZ_JANKBI010000001.1"/>
</dbReference>
<gene>
    <name evidence="2" type="ORF">C7383_10118</name>
</gene>
<feature type="transmembrane region" description="Helical" evidence="1">
    <location>
        <begin position="224"/>
        <end position="247"/>
    </location>
</feature>
<dbReference type="EMBL" id="QGGY01000001">
    <property type="protein sequence ID" value="PWJ78650.1"/>
    <property type="molecule type" value="Genomic_DNA"/>
</dbReference>
<feature type="transmembrane region" description="Helical" evidence="1">
    <location>
        <begin position="726"/>
        <end position="745"/>
    </location>
</feature>
<feature type="transmembrane region" description="Helical" evidence="1">
    <location>
        <begin position="412"/>
        <end position="431"/>
    </location>
</feature>
<evidence type="ECO:0000256" key="1">
    <source>
        <dbReference type="SAM" id="Phobius"/>
    </source>
</evidence>
<dbReference type="Pfam" id="PF09586">
    <property type="entry name" value="YfhO"/>
    <property type="match status" value="2"/>
</dbReference>
<dbReference type="Proteomes" id="UP000245412">
    <property type="component" value="Unassembled WGS sequence"/>
</dbReference>
<keyword evidence="3" id="KW-1185">Reference proteome</keyword>
<protein>
    <submittedName>
        <fullName evidence="2">Membrane protein YfhO</fullName>
    </submittedName>
</protein>
<dbReference type="PANTHER" id="PTHR38454">
    <property type="entry name" value="INTEGRAL MEMBRANE PROTEIN-RELATED"/>
    <property type="match status" value="1"/>
</dbReference>
<feature type="transmembrane region" description="Helical" evidence="1">
    <location>
        <begin position="325"/>
        <end position="345"/>
    </location>
</feature>
<keyword evidence="1" id="KW-0472">Membrane</keyword>
<evidence type="ECO:0000313" key="2">
    <source>
        <dbReference type="EMBL" id="PWJ78650.1"/>
    </source>
</evidence>
<dbReference type="InterPro" id="IPR018580">
    <property type="entry name" value="Uncharacterised_YfhO"/>
</dbReference>
<dbReference type="AlphaFoldDB" id="A0AB73T928"/>
<feature type="transmembrane region" description="Helical" evidence="1">
    <location>
        <begin position="179"/>
        <end position="212"/>
    </location>
</feature>
<organism evidence="2 3">
    <name type="scientific">Murimonas intestini</name>
    <dbReference type="NCBI Taxonomy" id="1337051"/>
    <lineage>
        <taxon>Bacteria</taxon>
        <taxon>Bacillati</taxon>
        <taxon>Bacillota</taxon>
        <taxon>Clostridia</taxon>
        <taxon>Lachnospirales</taxon>
        <taxon>Lachnospiraceae</taxon>
        <taxon>Murimonas</taxon>
    </lineage>
</organism>